<dbReference type="EMBL" id="OU900094">
    <property type="protein sequence ID" value="CAG9854592.1"/>
    <property type="molecule type" value="Genomic_DNA"/>
</dbReference>
<proteinExistence type="predicted"/>
<dbReference type="OrthoDB" id="6734276at2759"/>
<evidence type="ECO:0000313" key="2">
    <source>
        <dbReference type="Proteomes" id="UP001153712"/>
    </source>
</evidence>
<dbReference type="Proteomes" id="UP001153712">
    <property type="component" value="Chromosome 1"/>
</dbReference>
<sequence>MSKSTANASAQTIIKVHPHLLEADQISKVTTDRRQGTVLSVGPRQEQHFYSLLRFTPFSDIKENSVRILDIPRSKRLQFNPINVSEEMESKAKMFSLADDDGAGFVCCSVIRREMVRDQAALVGAGTQTDVAVSPHILDENNVAYVYGVNGSIGSKRN</sequence>
<accession>A0A9N9TGX4</accession>
<dbReference type="AlphaFoldDB" id="A0A9N9TGX4"/>
<reference evidence="1" key="1">
    <citation type="submission" date="2022-01" db="EMBL/GenBank/DDBJ databases">
        <authorList>
            <person name="King R."/>
        </authorList>
    </citation>
    <scope>NUCLEOTIDE SEQUENCE</scope>
</reference>
<keyword evidence="2" id="KW-1185">Reference proteome</keyword>
<gene>
    <name evidence="1" type="ORF">PHYEVI_LOCUS1054</name>
</gene>
<name>A0A9N9TGX4_PHYSR</name>
<evidence type="ECO:0000313" key="1">
    <source>
        <dbReference type="EMBL" id="CAG9854592.1"/>
    </source>
</evidence>
<organism evidence="1 2">
    <name type="scientific">Phyllotreta striolata</name>
    <name type="common">Striped flea beetle</name>
    <name type="synonym">Crioceris striolata</name>
    <dbReference type="NCBI Taxonomy" id="444603"/>
    <lineage>
        <taxon>Eukaryota</taxon>
        <taxon>Metazoa</taxon>
        <taxon>Ecdysozoa</taxon>
        <taxon>Arthropoda</taxon>
        <taxon>Hexapoda</taxon>
        <taxon>Insecta</taxon>
        <taxon>Pterygota</taxon>
        <taxon>Neoptera</taxon>
        <taxon>Endopterygota</taxon>
        <taxon>Coleoptera</taxon>
        <taxon>Polyphaga</taxon>
        <taxon>Cucujiformia</taxon>
        <taxon>Chrysomeloidea</taxon>
        <taxon>Chrysomelidae</taxon>
        <taxon>Galerucinae</taxon>
        <taxon>Alticini</taxon>
        <taxon>Phyllotreta</taxon>
    </lineage>
</organism>
<protein>
    <submittedName>
        <fullName evidence="1">Uncharacterized protein</fullName>
    </submittedName>
</protein>